<organism evidence="8 9">
    <name type="scientific">Clostridium senegalense</name>
    <dbReference type="NCBI Taxonomy" id="1465809"/>
    <lineage>
        <taxon>Bacteria</taxon>
        <taxon>Bacillati</taxon>
        <taxon>Bacillota</taxon>
        <taxon>Clostridia</taxon>
        <taxon>Eubacteriales</taxon>
        <taxon>Clostridiaceae</taxon>
        <taxon>Clostridium</taxon>
    </lineage>
</organism>
<dbReference type="NCBIfam" id="TIGR03061">
    <property type="entry name" value="pip_yhgE_Nterm"/>
    <property type="match status" value="1"/>
</dbReference>
<evidence type="ECO:0000313" key="8">
    <source>
        <dbReference type="EMBL" id="NEU05576.1"/>
    </source>
</evidence>
<dbReference type="InterPro" id="IPR013525">
    <property type="entry name" value="ABC2_TM"/>
</dbReference>
<evidence type="ECO:0000313" key="9">
    <source>
        <dbReference type="Proteomes" id="UP000481872"/>
    </source>
</evidence>
<evidence type="ECO:0000259" key="7">
    <source>
        <dbReference type="Pfam" id="PF12698"/>
    </source>
</evidence>
<dbReference type="AlphaFoldDB" id="A0A6M0H4A6"/>
<dbReference type="PANTHER" id="PTHR43077">
    <property type="entry name" value="TRANSPORT PERMEASE YVFS-RELATED"/>
    <property type="match status" value="1"/>
</dbReference>
<dbReference type="Gene3D" id="3.40.1710.10">
    <property type="entry name" value="abc type-2 transporter like domain"/>
    <property type="match status" value="1"/>
</dbReference>
<gene>
    <name evidence="8" type="ORF">G3M99_12070</name>
</gene>
<dbReference type="PANTHER" id="PTHR43077:SF10">
    <property type="entry name" value="TRANSPORT PERMEASE PROTEIN"/>
    <property type="match status" value="1"/>
</dbReference>
<evidence type="ECO:0000256" key="2">
    <source>
        <dbReference type="ARBA" id="ARBA00022692"/>
    </source>
</evidence>
<keyword evidence="2 5" id="KW-0812">Transmembrane</keyword>
<sequence>MKDALKVFKRDLKSITKNPVALLIVAGVCILPSLYAWVNIKASWDPYETTSTFPVAVVNKDKGANFLNKDLNIGNDVIDNLKGNDKLGWKFVNSKEAEMGVVDGTYYAMIEIPEDFTEDLTSLTSDNPIKPKVKYKVNTKLNPVATSISNAAKGSLVNEITTNFISTVNEEVFNELNILGNNAEKNKTDILTLKKAIISVNKNMDSITGLLEGVDSSAKNLGDFLTDFRATLPSITDSLSGIQDSTQSTGNIMQDTEKSFNNTIDNLQLSLNESKASIDRIYDLAERINSNRSSNDSKRNVSQISRDINTLSNSISSDIKFLDEVNKAQPNQAISNNITYLNNAENALSEAKGNVENLQNSMSSTGEINDSAMLTTINSIKNVNTHISQAVSDFDSNARPALNTITNSFVSITDDACKLLETSKGLVPQMDNLLKSGAEGSELAAKISTDLKEDLLSFKDVINQLSNKLEKINDNDIIGIISVMQGSSSLMGDFISSPFELKEEPVFHVPNYGSAMTPIYSVLALWVGALILVSILKTEPPEFEGGANIRVRERHFGKLMTFVLLAVFQGAIVTLGNKLLLDVYIVNFPLMLAFGIVTSIAFTTIVFTLVSVLGNIGKDIAIVFMVIQLAGCGGTYPIQVDPKFFRVLQPFFPFTYAVGGFREAVAGPLMSSVIVDFVILIIYTILFLLIGFFFKEPLHNKVRSFEDSFKKSRVAE</sequence>
<name>A0A6M0H4A6_9CLOT</name>
<evidence type="ECO:0000256" key="3">
    <source>
        <dbReference type="ARBA" id="ARBA00022989"/>
    </source>
</evidence>
<dbReference type="Proteomes" id="UP000481872">
    <property type="component" value="Unassembled WGS sequence"/>
</dbReference>
<feature type="transmembrane region" description="Helical" evidence="5">
    <location>
        <begin position="518"/>
        <end position="536"/>
    </location>
</feature>
<feature type="domain" description="ABC-2 type transporter transmembrane" evidence="6">
    <location>
        <begin position="550"/>
        <end position="664"/>
    </location>
</feature>
<accession>A0A6M0H4A6</accession>
<dbReference type="NCBIfam" id="TIGR03062">
    <property type="entry name" value="pip_yhgE_Cterm"/>
    <property type="match status" value="1"/>
</dbReference>
<feature type="transmembrane region" description="Helical" evidence="5">
    <location>
        <begin position="20"/>
        <end position="38"/>
    </location>
</feature>
<dbReference type="InterPro" id="IPR017500">
    <property type="entry name" value="Phage_infect_YhgE_N"/>
</dbReference>
<dbReference type="GO" id="GO:0140359">
    <property type="term" value="F:ABC-type transporter activity"/>
    <property type="evidence" value="ECO:0007669"/>
    <property type="project" value="InterPro"/>
</dbReference>
<feature type="transmembrane region" description="Helical" evidence="5">
    <location>
        <begin position="556"/>
        <end position="576"/>
    </location>
</feature>
<dbReference type="Pfam" id="PF01061">
    <property type="entry name" value="ABC2_membrane"/>
    <property type="match status" value="1"/>
</dbReference>
<protein>
    <submittedName>
        <fullName evidence="8">YhgE/Pip domain-containing protein</fullName>
    </submittedName>
</protein>
<feature type="transmembrane region" description="Helical" evidence="5">
    <location>
        <begin position="620"/>
        <end position="638"/>
    </location>
</feature>
<dbReference type="RefSeq" id="WP_199870336.1">
    <property type="nucleotide sequence ID" value="NZ_JAAGPU010000022.1"/>
</dbReference>
<feature type="domain" description="ABC-2 type transporter transmembrane" evidence="7">
    <location>
        <begin position="27"/>
        <end position="192"/>
    </location>
</feature>
<keyword evidence="3 5" id="KW-1133">Transmembrane helix</keyword>
<evidence type="ECO:0000256" key="1">
    <source>
        <dbReference type="ARBA" id="ARBA00004141"/>
    </source>
</evidence>
<reference evidence="8 9" key="1">
    <citation type="submission" date="2020-02" db="EMBL/GenBank/DDBJ databases">
        <title>Genome assembly of a novel Clostridium senegalense strain.</title>
        <authorList>
            <person name="Gupta T.B."/>
            <person name="Jauregui R."/>
            <person name="Maclean P."/>
            <person name="Nawarathana A."/>
            <person name="Brightwell G."/>
        </authorList>
    </citation>
    <scope>NUCLEOTIDE SEQUENCE [LARGE SCALE GENOMIC DNA]</scope>
    <source>
        <strain evidence="8 9">AGRFS4</strain>
    </source>
</reference>
<evidence type="ECO:0000259" key="6">
    <source>
        <dbReference type="Pfam" id="PF01061"/>
    </source>
</evidence>
<feature type="transmembrane region" description="Helical" evidence="5">
    <location>
        <begin position="588"/>
        <end position="613"/>
    </location>
</feature>
<dbReference type="InterPro" id="IPR017501">
    <property type="entry name" value="Phage_infect_YhgE_C"/>
</dbReference>
<keyword evidence="4 5" id="KW-0472">Membrane</keyword>
<feature type="transmembrane region" description="Helical" evidence="5">
    <location>
        <begin position="673"/>
        <end position="694"/>
    </location>
</feature>
<dbReference type="InterPro" id="IPR051328">
    <property type="entry name" value="T7SS_ABC-Transporter"/>
</dbReference>
<dbReference type="GO" id="GO:0016020">
    <property type="term" value="C:membrane"/>
    <property type="evidence" value="ECO:0007669"/>
    <property type="project" value="UniProtKB-SubCell"/>
</dbReference>
<comment type="caution">
    <text evidence="8">The sequence shown here is derived from an EMBL/GenBank/DDBJ whole genome shotgun (WGS) entry which is preliminary data.</text>
</comment>
<evidence type="ECO:0000256" key="5">
    <source>
        <dbReference type="SAM" id="Phobius"/>
    </source>
</evidence>
<comment type="subcellular location">
    <subcellularLocation>
        <location evidence="1">Membrane</location>
        <topology evidence="1">Multi-pass membrane protein</topology>
    </subcellularLocation>
</comment>
<evidence type="ECO:0000256" key="4">
    <source>
        <dbReference type="ARBA" id="ARBA00023136"/>
    </source>
</evidence>
<proteinExistence type="predicted"/>
<keyword evidence="9" id="KW-1185">Reference proteome</keyword>
<dbReference type="EMBL" id="JAAGPU010000022">
    <property type="protein sequence ID" value="NEU05576.1"/>
    <property type="molecule type" value="Genomic_DNA"/>
</dbReference>
<dbReference type="Pfam" id="PF12698">
    <property type="entry name" value="ABC2_membrane_3"/>
    <property type="match status" value="1"/>
</dbReference>